<dbReference type="Proteomes" id="UP000799302">
    <property type="component" value="Unassembled WGS sequence"/>
</dbReference>
<gene>
    <name evidence="2" type="ORF">BT63DRAFT_453211</name>
</gene>
<evidence type="ECO:0000313" key="3">
    <source>
        <dbReference type="Proteomes" id="UP000799302"/>
    </source>
</evidence>
<proteinExistence type="predicted"/>
<feature type="compositionally biased region" description="Polar residues" evidence="1">
    <location>
        <begin position="1"/>
        <end position="19"/>
    </location>
</feature>
<keyword evidence="3" id="KW-1185">Reference proteome</keyword>
<sequence>MAFSNQSAEQDLASKSNAAVRTPQEAHDYDQAFNWAGLPTEIKVMVLEEAINNASKPATTKSVHYAFPVDGEDSEGEDSENRTAHTTDLAFSNETILRQTSKEISDIIDEFRIVDRTPLKFQLTFVRGLRRDSYGSEHQRLTWTHLPCQISQQPELLAGRTYESLTIDCKLPPRRFKELHTKKRSDIELWYGDFDIEWRHESEYDPICDQCILDILLKNHTYSALDFARSDFWGHRKKTQETVSDTRSAKFKNLIFNIEEFPFPDLKDYGIGSEPSSWDLQEHHPAIIRLFFRFALRWETWKIQDTLTLRFENIEFKAKVNTLEDENFKIWVTKNGEELKLPSEPDASTSSIA</sequence>
<organism evidence="2 3">
    <name type="scientific">Microthyrium microscopicum</name>
    <dbReference type="NCBI Taxonomy" id="703497"/>
    <lineage>
        <taxon>Eukaryota</taxon>
        <taxon>Fungi</taxon>
        <taxon>Dikarya</taxon>
        <taxon>Ascomycota</taxon>
        <taxon>Pezizomycotina</taxon>
        <taxon>Dothideomycetes</taxon>
        <taxon>Dothideomycetes incertae sedis</taxon>
        <taxon>Microthyriales</taxon>
        <taxon>Microthyriaceae</taxon>
        <taxon>Microthyrium</taxon>
    </lineage>
</organism>
<reference evidence="2" key="1">
    <citation type="journal article" date="2020" name="Stud. Mycol.">
        <title>101 Dothideomycetes genomes: a test case for predicting lifestyles and emergence of pathogens.</title>
        <authorList>
            <person name="Haridas S."/>
            <person name="Albert R."/>
            <person name="Binder M."/>
            <person name="Bloem J."/>
            <person name="Labutti K."/>
            <person name="Salamov A."/>
            <person name="Andreopoulos B."/>
            <person name="Baker S."/>
            <person name="Barry K."/>
            <person name="Bills G."/>
            <person name="Bluhm B."/>
            <person name="Cannon C."/>
            <person name="Castanera R."/>
            <person name="Culley D."/>
            <person name="Daum C."/>
            <person name="Ezra D."/>
            <person name="Gonzalez J."/>
            <person name="Henrissat B."/>
            <person name="Kuo A."/>
            <person name="Liang C."/>
            <person name="Lipzen A."/>
            <person name="Lutzoni F."/>
            <person name="Magnuson J."/>
            <person name="Mondo S."/>
            <person name="Nolan M."/>
            <person name="Ohm R."/>
            <person name="Pangilinan J."/>
            <person name="Park H.-J."/>
            <person name="Ramirez L."/>
            <person name="Alfaro M."/>
            <person name="Sun H."/>
            <person name="Tritt A."/>
            <person name="Yoshinaga Y."/>
            <person name="Zwiers L.-H."/>
            <person name="Turgeon B."/>
            <person name="Goodwin S."/>
            <person name="Spatafora J."/>
            <person name="Crous P."/>
            <person name="Grigoriev I."/>
        </authorList>
    </citation>
    <scope>NUCLEOTIDE SEQUENCE</scope>
    <source>
        <strain evidence="2">CBS 115976</strain>
    </source>
</reference>
<dbReference type="AlphaFoldDB" id="A0A6A6UGP6"/>
<dbReference type="EMBL" id="MU004233">
    <property type="protein sequence ID" value="KAF2670846.1"/>
    <property type="molecule type" value="Genomic_DNA"/>
</dbReference>
<feature type="region of interest" description="Disordered" evidence="1">
    <location>
        <begin position="1"/>
        <end position="24"/>
    </location>
</feature>
<evidence type="ECO:0000313" key="2">
    <source>
        <dbReference type="EMBL" id="KAF2670846.1"/>
    </source>
</evidence>
<protein>
    <submittedName>
        <fullName evidence="2">Uncharacterized protein</fullName>
    </submittedName>
</protein>
<evidence type="ECO:0000256" key="1">
    <source>
        <dbReference type="SAM" id="MobiDB-lite"/>
    </source>
</evidence>
<name>A0A6A6UGP6_9PEZI</name>
<accession>A0A6A6UGP6</accession>